<accession>F8D9R4</accession>
<evidence type="ECO:0000313" key="2">
    <source>
        <dbReference type="EMBL" id="AEH37667.1"/>
    </source>
</evidence>
<dbReference type="GeneID" id="10798004"/>
<evidence type="ECO:0000313" key="3">
    <source>
        <dbReference type="Proteomes" id="UP000006794"/>
    </source>
</evidence>
<protein>
    <submittedName>
        <fullName evidence="2">Uncharacterized protein</fullName>
    </submittedName>
</protein>
<dbReference type="AlphaFoldDB" id="F8D9R4"/>
<gene>
    <name evidence="2" type="ordered locus">Halxa_3052</name>
</gene>
<dbReference type="OrthoDB" id="327368at2157"/>
<reference evidence="2 3" key="1">
    <citation type="journal article" date="2012" name="Stand. Genomic Sci.">
        <title>Complete genome sequence of Halopiger xanaduensis type strain (SH-6(T)).</title>
        <authorList>
            <person name="Anderson I."/>
            <person name="Tindall B.J."/>
            <person name="Rohde M."/>
            <person name="Lucas S."/>
            <person name="Han J."/>
            <person name="Lapidus A."/>
            <person name="Cheng J.F."/>
            <person name="Goodwin L."/>
            <person name="Pitluck S."/>
            <person name="Peters L."/>
            <person name="Pati A."/>
            <person name="Mikhailova N."/>
            <person name="Pagani I."/>
            <person name="Teshima H."/>
            <person name="Han C."/>
            <person name="Tapia R."/>
            <person name="Land M."/>
            <person name="Woyke T."/>
            <person name="Klenk H.P."/>
            <person name="Kyrpides N."/>
            <person name="Ivanova N."/>
        </authorList>
    </citation>
    <scope>NUCLEOTIDE SEQUENCE [LARGE SCALE GENOMIC DNA]</scope>
    <source>
        <strain evidence="3">DSM 18323 / JCM 14033 / SH-6</strain>
    </source>
</reference>
<sequence>MYRRALLTLVGGSLTAVAGCSDVADEQTTSPQSNDTPDDTPTGVQSEDPRIDVDLTTAQYRVHVDEVSHPTGINQRNILSAEDRHPDFETAIREARDDGEFQTADPSEGLLQSIDEFRRFGIGYRYLPYVELDGQEYKFAAAVPEYVYRLDINHSDAGDPDDIDVDPDRIAHFEDDVDSGIVEAFVDTLAALTPHSPRDSYRRSIVPEEVASFVETYDYLETPQMVAPIEADVEDPGAPYTIRVEKLTERDLRGQEIIDIDEFGPELRSFLETAIASPHRAETISTDQREYRTDEIPDLYWEYVTSSPRDVMDSYVRHEREVYEVRVEEPDRDHPINLTVTPVSDVERPTFEITISPDETVGEDDEVILQSHGLLPSVLWVGDGDERHRLETPVDDRIEWQEVDQDEVDIKDAEYAIPDRVIANRQRDTLVAGQSITRTYTLPESVSDGTYRGWASLEVGLNVPHDDMTAHPFGVTLEMDTE</sequence>
<dbReference type="EMBL" id="CP002839">
    <property type="protein sequence ID" value="AEH37667.1"/>
    <property type="molecule type" value="Genomic_DNA"/>
</dbReference>
<feature type="region of interest" description="Disordered" evidence="1">
    <location>
        <begin position="22"/>
        <end position="50"/>
    </location>
</feature>
<dbReference type="PROSITE" id="PS51257">
    <property type="entry name" value="PROKAR_LIPOPROTEIN"/>
    <property type="match status" value="1"/>
</dbReference>
<evidence type="ECO:0000256" key="1">
    <source>
        <dbReference type="SAM" id="MobiDB-lite"/>
    </source>
</evidence>
<feature type="compositionally biased region" description="Polar residues" evidence="1">
    <location>
        <begin position="26"/>
        <end position="35"/>
    </location>
</feature>
<dbReference type="Proteomes" id="UP000006794">
    <property type="component" value="Chromosome"/>
</dbReference>
<dbReference type="eggNOG" id="arCOG07538">
    <property type="taxonomic scope" value="Archaea"/>
</dbReference>
<proteinExistence type="predicted"/>
<keyword evidence="3" id="KW-1185">Reference proteome</keyword>
<dbReference type="RefSeq" id="WP_013880557.1">
    <property type="nucleotide sequence ID" value="NC_015666.1"/>
</dbReference>
<dbReference type="KEGG" id="hxa:Halxa_3052"/>
<name>F8D9R4_HALXS</name>
<dbReference type="HOGENOM" id="CLU_565764_0_0_2"/>
<organism evidence="2 3">
    <name type="scientific">Halopiger xanaduensis (strain DSM 18323 / JCM 14033 / SH-6)</name>
    <dbReference type="NCBI Taxonomy" id="797210"/>
    <lineage>
        <taxon>Archaea</taxon>
        <taxon>Methanobacteriati</taxon>
        <taxon>Methanobacteriota</taxon>
        <taxon>Stenosarchaea group</taxon>
        <taxon>Halobacteria</taxon>
        <taxon>Halobacteriales</taxon>
        <taxon>Natrialbaceae</taxon>
        <taxon>Halopiger</taxon>
    </lineage>
</organism>